<accession>A0A096MY59</accession>
<dbReference type="Pfam" id="PF00613">
    <property type="entry name" value="PI3Ka"/>
    <property type="match status" value="1"/>
</dbReference>
<dbReference type="GO" id="GO:0016477">
    <property type="term" value="P:cell migration"/>
    <property type="evidence" value="ECO:0007669"/>
    <property type="project" value="TreeGrafter"/>
</dbReference>
<dbReference type="FunFam" id="3.30.1010.10:FF:000001">
    <property type="entry name" value="Phosphatidylinositol 4-phosphate 3-kinase C2 domain-containing subunit beta"/>
    <property type="match status" value="1"/>
</dbReference>
<keyword evidence="14" id="KW-0597">Phosphoprotein</keyword>
<comment type="catalytic activity">
    <reaction evidence="27">
        <text>a 1,2-diacyl-sn-glycero-3-phospho-(1D-myo-inositol) + ATP = a 1,2-diacyl-sn-glycero-3-phospho-(1D-myo-inositol-3-phosphate) + ADP + H(+)</text>
        <dbReference type="Rhea" id="RHEA:12709"/>
        <dbReference type="ChEBI" id="CHEBI:15378"/>
        <dbReference type="ChEBI" id="CHEBI:30616"/>
        <dbReference type="ChEBI" id="CHEBI:57880"/>
        <dbReference type="ChEBI" id="CHEBI:58088"/>
        <dbReference type="ChEBI" id="CHEBI:456216"/>
        <dbReference type="EC" id="2.7.1.137"/>
    </reaction>
    <physiologicalReaction direction="left-to-right" evidence="27">
        <dbReference type="Rhea" id="RHEA:12710"/>
    </physiologicalReaction>
</comment>
<dbReference type="InterPro" id="IPR029071">
    <property type="entry name" value="Ubiquitin-like_domsf"/>
</dbReference>
<evidence type="ECO:0000256" key="4">
    <source>
        <dbReference type="ARBA" id="ARBA00004132"/>
    </source>
</evidence>
<dbReference type="FunFam" id="3.10.20.90:FF:000156">
    <property type="entry name" value="Phosphatidylinositol 4-phosphate 3-kinase C2 domain-containing subunit alpha"/>
    <property type="match status" value="1"/>
</dbReference>
<evidence type="ECO:0000256" key="25">
    <source>
        <dbReference type="ARBA" id="ARBA00023329"/>
    </source>
</evidence>
<evidence type="ECO:0000313" key="39">
    <source>
        <dbReference type="Proteomes" id="UP000028761"/>
    </source>
</evidence>
<keyword evidence="18" id="KW-0418">Kinase</keyword>
<evidence type="ECO:0000256" key="11">
    <source>
        <dbReference type="ARBA" id="ARBA00022475"/>
    </source>
</evidence>
<dbReference type="Gene3D" id="3.30.1520.10">
    <property type="entry name" value="Phox-like domain"/>
    <property type="match status" value="1"/>
</dbReference>
<evidence type="ECO:0000256" key="7">
    <source>
        <dbReference type="ARBA" id="ARBA00006209"/>
    </source>
</evidence>
<dbReference type="Pfam" id="PF00454">
    <property type="entry name" value="PI3_PI4_kinase"/>
    <property type="match status" value="1"/>
</dbReference>
<dbReference type="InterPro" id="IPR042133">
    <property type="entry name" value="PX_PI3K_C2_alpha"/>
</dbReference>
<reference evidence="38 39" key="1">
    <citation type="submission" date="2012-03" db="EMBL/GenBank/DDBJ databases">
        <title>Whole Genome Assembly of Papio anubis.</title>
        <authorList>
            <person name="Liu Y.L."/>
            <person name="Abraham K.A."/>
            <person name="Akbar H.A."/>
            <person name="Ali S.A."/>
            <person name="Anosike U.A."/>
            <person name="Aqrawi P.A."/>
            <person name="Arias F.A."/>
            <person name="Attaway T.A."/>
            <person name="Awwad R.A."/>
            <person name="Babu C.B."/>
            <person name="Bandaranaike D.B."/>
            <person name="Battles P.B."/>
            <person name="Bell A.B."/>
            <person name="Beltran B.B."/>
            <person name="Berhane-Mersha D.B."/>
            <person name="Bess C.B."/>
            <person name="Bickham C.B."/>
            <person name="Bolden T.B."/>
            <person name="Carter K.C."/>
            <person name="Chau D.C."/>
            <person name="Chavez A.C."/>
            <person name="Clerc-Blankenburg K.C."/>
            <person name="Coyle M.C."/>
            <person name="Dao M.D."/>
            <person name="Davila M.L.D."/>
            <person name="Davy-Carroll L.D."/>
            <person name="Denson S.D."/>
            <person name="Dinh H.D."/>
            <person name="Fernandez S.F."/>
            <person name="Fernando P.F."/>
            <person name="Forbes L.F."/>
            <person name="Francis C.F."/>
            <person name="Francisco L.F."/>
            <person name="Fu Q.F."/>
            <person name="Garcia-Iii R.G."/>
            <person name="Garrett T.G."/>
            <person name="Gross S.G."/>
            <person name="Gubbala S.G."/>
            <person name="Hirani K.H."/>
            <person name="Hogues M.H."/>
            <person name="Hollins B.H."/>
            <person name="Jackson L.J."/>
            <person name="Javaid M.J."/>
            <person name="Jhangiani S.J."/>
            <person name="Johnson A.J."/>
            <person name="Johnson B.J."/>
            <person name="Jones J.J."/>
            <person name="Joshi V.J."/>
            <person name="Kalu J.K."/>
            <person name="Khan N.K."/>
            <person name="Korchina V.K."/>
            <person name="Kovar C.K."/>
            <person name="Lago L.L."/>
            <person name="Lara F.L."/>
            <person name="Le T.-K.L."/>
            <person name="Lee S.L."/>
            <person name="Legall-Iii F.L."/>
            <person name="Lemon S.L."/>
            <person name="Liu J.L."/>
            <person name="Liu Y.-S.L."/>
            <person name="Liyanage D.L."/>
            <person name="Lopez J.L."/>
            <person name="Lorensuhewa L.L."/>
            <person name="Mata R.M."/>
            <person name="Mathew T.M."/>
            <person name="Mercado C.M."/>
            <person name="Mercado I.M."/>
            <person name="Morales K.M."/>
            <person name="Morgan M.M."/>
            <person name="Munidasa M.M."/>
            <person name="Ngo D.N."/>
            <person name="Nguyen L.N."/>
            <person name="Nguyen T.N."/>
            <person name="Nguyen N.N."/>
            <person name="Obregon M.O."/>
            <person name="Okwuonu G.O."/>
            <person name="Ongeri F.O."/>
            <person name="Onwere C.O."/>
            <person name="Osifeso I.O."/>
            <person name="Parra A.P."/>
            <person name="Patil S.P."/>
            <person name="Perez A.P."/>
            <person name="Perez Y.P."/>
            <person name="Pham C.P."/>
            <person name="Pu L.-L.P."/>
            <person name="Puazo M.P."/>
            <person name="Quiroz J.Q."/>
            <person name="Rouhana J.R."/>
            <person name="Ruiz M.R."/>
            <person name="Ruiz S.-J.R."/>
            <person name="Saada N.S."/>
            <person name="Santibanez J.S."/>
            <person name="Scheel M.S."/>
            <person name="Schneider B.S."/>
            <person name="Simmons D.S."/>
            <person name="Sisson I.S."/>
            <person name="Tang L.-Y.T."/>
            <person name="Thornton R.T."/>
            <person name="Tisius J.T."/>
            <person name="Toledanes G.T."/>
            <person name="Trejos Z.T."/>
            <person name="Usmani K.U."/>
            <person name="Varghese R.V."/>
            <person name="Vattathil S.V."/>
            <person name="Vee V.V."/>
            <person name="Walker D.W."/>
            <person name="Weissenberger G.W."/>
            <person name="White C.W."/>
            <person name="Williams A.W."/>
            <person name="Woodworth J.W."/>
            <person name="Wright R.W."/>
            <person name="Zhu Y.Z."/>
            <person name="Han Y.H."/>
            <person name="Newsham I.N."/>
            <person name="Nazareth L.N."/>
            <person name="Worley K.W."/>
            <person name="Muzny D.M."/>
            <person name="Rogers J.R."/>
            <person name="Gibbs R.G."/>
        </authorList>
    </citation>
    <scope>NUCLEOTIDE SEQUENCE [LARGE SCALE GENOMIC DNA]</scope>
</reference>
<dbReference type="GO" id="GO:0005634">
    <property type="term" value="C:nucleus"/>
    <property type="evidence" value="ECO:0007669"/>
    <property type="project" value="UniProtKB-SubCell"/>
</dbReference>
<dbReference type="GO" id="GO:0035005">
    <property type="term" value="F:1-phosphatidylinositol-4-phosphate 3-kinase activity"/>
    <property type="evidence" value="ECO:0007669"/>
    <property type="project" value="UniProtKB-EC"/>
</dbReference>
<evidence type="ECO:0000256" key="17">
    <source>
        <dbReference type="ARBA" id="ARBA00022741"/>
    </source>
</evidence>
<dbReference type="GO" id="GO:0030136">
    <property type="term" value="C:clathrin-coated vesicle"/>
    <property type="evidence" value="ECO:0007669"/>
    <property type="project" value="UniProtKB-SubCell"/>
</dbReference>
<dbReference type="HOGENOM" id="CLU_002191_0_2_1"/>
<evidence type="ECO:0000256" key="23">
    <source>
        <dbReference type="ARBA" id="ARBA00023136"/>
    </source>
</evidence>
<dbReference type="FunFam" id="3.30.1520.10:FF:000006">
    <property type="entry name" value="Phosphatidylinositol 4-phosphate 3-kinase C2 domain-containing subunit alpha"/>
    <property type="match status" value="1"/>
</dbReference>
<comment type="similarity">
    <text evidence="7">Belongs to the PI3/PI4-kinase family. Type III PI4K subfamily.</text>
</comment>
<dbReference type="CDD" id="cd08381">
    <property type="entry name" value="C2B_PI3K_class_II"/>
    <property type="match status" value="1"/>
</dbReference>
<dbReference type="EC" id="2.7.1.137" evidence="10"/>
<organism evidence="38 39">
    <name type="scientific">Papio anubis</name>
    <name type="common">Olive baboon</name>
    <dbReference type="NCBI Taxonomy" id="9555"/>
    <lineage>
        <taxon>Eukaryota</taxon>
        <taxon>Metazoa</taxon>
        <taxon>Chordata</taxon>
        <taxon>Craniata</taxon>
        <taxon>Vertebrata</taxon>
        <taxon>Euteleostomi</taxon>
        <taxon>Mammalia</taxon>
        <taxon>Eutheria</taxon>
        <taxon>Euarchontoglires</taxon>
        <taxon>Primates</taxon>
        <taxon>Haplorrhini</taxon>
        <taxon>Catarrhini</taxon>
        <taxon>Cercopithecidae</taxon>
        <taxon>Cercopithecinae</taxon>
        <taxon>Papio</taxon>
    </lineage>
</organism>
<dbReference type="SMART" id="SM00142">
    <property type="entry name" value="PI3K_C2"/>
    <property type="match status" value="1"/>
</dbReference>
<evidence type="ECO:0000256" key="19">
    <source>
        <dbReference type="ARBA" id="ARBA00022840"/>
    </source>
</evidence>
<evidence type="ECO:0000256" key="2">
    <source>
        <dbReference type="ARBA" id="ARBA00001946"/>
    </source>
</evidence>
<keyword evidence="23" id="KW-0472">Membrane</keyword>
<dbReference type="FunFam" id="2.60.40.150:FF:000036">
    <property type="entry name" value="phosphatidylinositol 4-phosphate 3-kinase C2 domain-containing subunit beta"/>
    <property type="match status" value="1"/>
</dbReference>
<evidence type="ECO:0000256" key="20">
    <source>
        <dbReference type="ARBA" id="ARBA00022990"/>
    </source>
</evidence>
<dbReference type="GO" id="GO:0043491">
    <property type="term" value="P:phosphatidylinositol 3-kinase/protein kinase B signal transduction"/>
    <property type="evidence" value="ECO:0007669"/>
    <property type="project" value="TreeGrafter"/>
</dbReference>
<dbReference type="PROSITE" id="PS50004">
    <property type="entry name" value="C2"/>
    <property type="match status" value="1"/>
</dbReference>
<dbReference type="GO" id="GO:0005524">
    <property type="term" value="F:ATP binding"/>
    <property type="evidence" value="ECO:0007669"/>
    <property type="project" value="UniProtKB-KW"/>
</dbReference>
<dbReference type="EC" id="2.7.1.153" evidence="8"/>
<evidence type="ECO:0000259" key="37">
    <source>
        <dbReference type="PROSITE" id="PS51546"/>
    </source>
</evidence>
<evidence type="ECO:0000256" key="16">
    <source>
        <dbReference type="ARBA" id="ARBA00022679"/>
    </source>
</evidence>
<dbReference type="InterPro" id="IPR015433">
    <property type="entry name" value="PI3/4_kinase"/>
</dbReference>
<evidence type="ECO:0000256" key="28">
    <source>
        <dbReference type="ARBA" id="ARBA00029297"/>
    </source>
</evidence>
<evidence type="ECO:0000256" key="31">
    <source>
        <dbReference type="ARBA" id="ARBA00079346"/>
    </source>
</evidence>
<keyword evidence="21" id="KW-0333">Golgi apparatus</keyword>
<dbReference type="Pfam" id="PF00168">
    <property type="entry name" value="C2"/>
    <property type="match status" value="1"/>
</dbReference>
<dbReference type="CTD" id="5286"/>
<evidence type="ECO:0000256" key="15">
    <source>
        <dbReference type="ARBA" id="ARBA00022583"/>
    </source>
</evidence>
<dbReference type="PROSITE" id="PS50195">
    <property type="entry name" value="PX"/>
    <property type="match status" value="1"/>
</dbReference>
<dbReference type="CDD" id="cd04012">
    <property type="entry name" value="C2A_PI3K_class_II"/>
    <property type="match status" value="1"/>
</dbReference>
<dbReference type="RefSeq" id="XP_021781691.2">
    <property type="nucleotide sequence ID" value="XM_021925999.2"/>
</dbReference>
<keyword evidence="17" id="KW-0547">Nucleotide-binding</keyword>
<evidence type="ECO:0000256" key="29">
    <source>
        <dbReference type="ARBA" id="ARBA00062639"/>
    </source>
</evidence>
<keyword evidence="22" id="KW-0443">Lipid metabolism</keyword>
<dbReference type="SUPFAM" id="SSF64268">
    <property type="entry name" value="PX domain"/>
    <property type="match status" value="1"/>
</dbReference>
<dbReference type="InterPro" id="IPR016024">
    <property type="entry name" value="ARM-type_fold"/>
</dbReference>
<proteinExistence type="inferred from homology"/>
<feature type="compositionally biased region" description="Basic and acidic residues" evidence="32">
    <location>
        <begin position="19"/>
        <end position="31"/>
    </location>
</feature>
<evidence type="ECO:0000256" key="13">
    <source>
        <dbReference type="ARBA" id="ARBA00022490"/>
    </source>
</evidence>
<dbReference type="InterPro" id="IPR042236">
    <property type="entry name" value="PI3K_accessory_sf"/>
</dbReference>
<dbReference type="SMART" id="SM00144">
    <property type="entry name" value="PI3K_rbd"/>
    <property type="match status" value="1"/>
</dbReference>
<feature type="region of interest" description="Disordered" evidence="32">
    <location>
        <begin position="1"/>
        <end position="61"/>
    </location>
</feature>
<evidence type="ECO:0000256" key="21">
    <source>
        <dbReference type="ARBA" id="ARBA00023034"/>
    </source>
</evidence>
<evidence type="ECO:0000256" key="27">
    <source>
        <dbReference type="ARBA" id="ARBA00023985"/>
    </source>
</evidence>
<dbReference type="Bgee" id="ENSPANG00000015538">
    <property type="expression patterns" value="Expressed in testis and 67 other cell types or tissues"/>
</dbReference>
<keyword evidence="20" id="KW-0007">Acetylation</keyword>
<keyword evidence="39" id="KW-1185">Reference proteome</keyword>
<dbReference type="InterPro" id="IPR018936">
    <property type="entry name" value="PI3/4_kinase_CS"/>
</dbReference>
<dbReference type="GeneTree" id="ENSGT00940000157813"/>
<dbReference type="Gene3D" id="3.10.20.90">
    <property type="entry name" value="Phosphatidylinositol 3-kinase Catalytic Subunit, Chain A, domain 1"/>
    <property type="match status" value="1"/>
</dbReference>
<dbReference type="ExpressionAtlas" id="A0A096MY59">
    <property type="expression patterns" value="baseline"/>
</dbReference>
<dbReference type="PANTHER" id="PTHR10048:SF28">
    <property type="entry name" value="PHOSPHATIDYLINOSITOL 4-PHOSPHATE 3-KINASE C2 DOMAIN-CONTAINING SUBUNIT ALPHA"/>
    <property type="match status" value="1"/>
</dbReference>
<dbReference type="eggNOG" id="KOG0905">
    <property type="taxonomic scope" value="Eukaryota"/>
</dbReference>
<evidence type="ECO:0000256" key="9">
    <source>
        <dbReference type="ARBA" id="ARBA00012013"/>
    </source>
</evidence>
<dbReference type="SMART" id="SM00312">
    <property type="entry name" value="PX"/>
    <property type="match status" value="1"/>
</dbReference>
<comment type="subunit">
    <text evidence="29">Part of a complex with ERBB2 and EGFR. Interacts with clathrin trimers. Interacts with SBF2/MTMR13.</text>
</comment>
<evidence type="ECO:0000259" key="35">
    <source>
        <dbReference type="PROSITE" id="PS50290"/>
    </source>
</evidence>
<feature type="domain" description="PIK helical" evidence="36">
    <location>
        <begin position="807"/>
        <end position="983"/>
    </location>
</feature>
<dbReference type="InterPro" id="IPR036940">
    <property type="entry name" value="PI3/4_kinase_cat_sf"/>
</dbReference>
<evidence type="ECO:0000259" key="36">
    <source>
        <dbReference type="PROSITE" id="PS51545"/>
    </source>
</evidence>
<dbReference type="InterPro" id="IPR037705">
    <property type="entry name" value="PI3-kinase_C2-alpha_cat"/>
</dbReference>
<dbReference type="Pfam" id="PF00787">
    <property type="entry name" value="PX"/>
    <property type="match status" value="1"/>
</dbReference>
<keyword evidence="19" id="KW-0067">ATP-binding</keyword>
<dbReference type="PANTHER" id="PTHR10048">
    <property type="entry name" value="PHOSPHATIDYLINOSITOL KINASE"/>
    <property type="match status" value="1"/>
</dbReference>
<dbReference type="SUPFAM" id="SSF49562">
    <property type="entry name" value="C2 domain (Calcium/lipid-binding domain, CaLB)"/>
    <property type="match status" value="2"/>
</dbReference>
<dbReference type="InterPro" id="IPR035892">
    <property type="entry name" value="C2_domain_sf"/>
</dbReference>
<evidence type="ECO:0000256" key="8">
    <source>
        <dbReference type="ARBA" id="ARBA00012010"/>
    </source>
</evidence>
<dbReference type="FunFam" id="1.10.1070.11:FF:000003">
    <property type="entry name" value="Phosphatidylinositol 4-phosphate 3-kinase C2 domain-containing subunit beta"/>
    <property type="match status" value="1"/>
</dbReference>
<evidence type="ECO:0000256" key="12">
    <source>
        <dbReference type="ARBA" id="ARBA00022483"/>
    </source>
</evidence>
<dbReference type="GO" id="GO:0048015">
    <property type="term" value="P:phosphatidylinositol-mediated signaling"/>
    <property type="evidence" value="ECO:0007669"/>
    <property type="project" value="TreeGrafter"/>
</dbReference>
<comment type="cofactor">
    <cofactor evidence="1">
        <name>Ca(2+)</name>
        <dbReference type="ChEBI" id="CHEBI:29108"/>
    </cofactor>
</comment>
<dbReference type="GO" id="GO:0005886">
    <property type="term" value="C:plasma membrane"/>
    <property type="evidence" value="ECO:0007669"/>
    <property type="project" value="UniProtKB-SubCell"/>
</dbReference>
<dbReference type="Ensembl" id="ENSPANT00000024356.3">
    <property type="protein sequence ID" value="ENSPANP00000004858.3"/>
    <property type="gene ID" value="ENSPANG00000015538.3"/>
</dbReference>
<evidence type="ECO:0000259" key="34">
    <source>
        <dbReference type="PROSITE" id="PS50195"/>
    </source>
</evidence>
<dbReference type="SUPFAM" id="SSF54236">
    <property type="entry name" value="Ubiquitin-like"/>
    <property type="match status" value="1"/>
</dbReference>
<dbReference type="SMART" id="SM00145">
    <property type="entry name" value="PI3Ka"/>
    <property type="match status" value="1"/>
</dbReference>
<dbReference type="Gene3D" id="1.25.40.70">
    <property type="entry name" value="Phosphatidylinositol 3-kinase, accessory domain (PIK)"/>
    <property type="match status" value="1"/>
</dbReference>
<dbReference type="PROSITE" id="PS00916">
    <property type="entry name" value="PI3_4_KINASE_2"/>
    <property type="match status" value="1"/>
</dbReference>
<keyword evidence="15" id="KW-0254">Endocytosis</keyword>
<sequence length="1632" mass="185032">MAQISSNSGFKECPSSHPEPTRAKDVDKEEALQMEAEALAKLQKDRQVTDNQRGFELSSSTRKKAQVYNKQDYDLMVFPESDSQKRASDIDVEKLTQAELEKLLLDDSFETRKTPVLPATPVLSPSFSAQLYFRPTIQRGQWPPGLSGPSTYTLPSIYPSTYSKQAAFQNGFNPRMPTLPSTEPIYLSLPGQSPYFSYPLTPATPFHPQGSLPIYRPVVSPDMAKLFDKIASTSEFLKNGKARTDLEITDSKVSSLQVSPKSEDISKFDWLDLDPLSKPKVDNVEVLDHEEEKNVSSLLAKDPWDAVLLEERLPANCHLERKVNGKSLSVATVTRSQSLNIRTTQLAKAQGHIFQLQKDPNGTSNLPTGSSLLQEVEVQNEEMAAFCRSITKLKTKFPYTNHRTNPGYLLSPVTAQRNICGENASVKVSIEIEGFQLPVTFTCDVSSTVEIIIMQALCWVHDDLNQVDVGSYVLKVCGQEEVLQNNHCLGSHEHIQNCRKWDTEIRLQLLTFSAMCQNLARTAEDDETPVDLNKHLYQIEKPYKEALTRHPVEELLDSYHNQVEVALQIENQHRAVDQVIKAVRKICSALDGVETLAITESVKKLKRAVNLPRSKTADVTSLFGEEDTSKKSTRGSLNPENPVQVSINQLTAAIYDLLRLHANSGRSPTDRAQSSKSAKEAWTTTEQLQFTIFAAHGISSNWVSNYEKYYLICSLSHNGKDLFKPIQSKKVGTYKNFFYLIKWDELFLTCGTKLLYLWTSSHTNSVPGTVTKKGYVMERIVLQVDFPSPAFDVIYTTPQVDRSIIQQHNLETLENDIKGKLLDILHKDSSLGLSKEDKAFLWEKRYYCFRHPNCLPKILASAPNWKWVNLAKTYSLLHQWPPLYPLIALELLDSKFADQEVRSLAVTWIEAISDDELTDLLPQFVQALKYEIYLNSPLVQFLLSRALGNIQIAHNLYWLLKDALHDVQFSTRYEHVLGALLSVGGKRLREELLKQTKLVQLLGGVAEKVRQASGSARQVVLQRSMERVQSFFQKNKCRLPLKPSLVAKELNIKSCSFFSSNAVPLKVTMVNADPMGEEINVMFKVGEDLRQDMLALQMIKIMDKIWLKEGLDLRMVIFKCLSTGRDRGMVELVPASDTLRKIQVEYGVTGSFKDKPLAEWLRKYNPSEEEYEKASENFIYSCAGCCVATYVLGICDRHNDNIMLRSTGHMFHIDFGKFLGHAQMFGSFKRDRAPFVLTSDMAYVINGGEKPTIRFQLFVDLCCQAYNLIRKQTNLFLNLLSLMIPSGLPELTSIQDLKYVRDALQPQTTDAEATIFFTRLIESSLGSIATKFNFFIHNLAQLRFSGLPSNDEPILSFSPKTYSFRQDGRIKEVSVFTYHKKYNPDKHYIYVVRILREGQIEPSFVFRTFDEFQELHNKLSIIFPLWKLPGFPNRMVLGRTHIKDVAAKRKIELNSYLQSLMNASMDVAECDLVCTFFHPLLRDEKAEGIARSADAGSFSPTPGQIGGAVKLSISYRNGTLFIMVMHIKDLVTEDGADPNPYVKTYLLPDNHKTSKRKTKISRKTRNPTFNEMLVYSGYSKETLRQRELQLSVLSAESLRENFFLGGVTLPLKDFNLSKETVKWYQLTAATYL</sequence>
<dbReference type="InterPro" id="IPR000403">
    <property type="entry name" value="PI3/4_kinase_cat_dom"/>
</dbReference>
<dbReference type="InterPro" id="IPR002420">
    <property type="entry name" value="PI3K-type_C2_dom"/>
</dbReference>
<dbReference type="InterPro" id="IPR001683">
    <property type="entry name" value="PX_dom"/>
</dbReference>
<dbReference type="GO" id="GO:0035091">
    <property type="term" value="F:phosphatidylinositol binding"/>
    <property type="evidence" value="ECO:0007669"/>
    <property type="project" value="InterPro"/>
</dbReference>
<reference evidence="38" key="2">
    <citation type="submission" date="2025-08" db="UniProtKB">
        <authorList>
            <consortium name="Ensembl"/>
        </authorList>
    </citation>
    <scope>IDENTIFICATION</scope>
</reference>
<dbReference type="Gene3D" id="3.30.1010.10">
    <property type="entry name" value="Phosphatidylinositol 3-kinase Catalytic Subunit, Chain A, domain 4"/>
    <property type="match status" value="1"/>
</dbReference>
<feature type="domain" description="PX" evidence="34">
    <location>
        <begin position="1368"/>
        <end position="1484"/>
    </location>
</feature>
<evidence type="ECO:0000259" key="33">
    <source>
        <dbReference type="PROSITE" id="PS50004"/>
    </source>
</evidence>
<evidence type="ECO:0000256" key="5">
    <source>
        <dbReference type="ARBA" id="ARBA00004236"/>
    </source>
</evidence>
<evidence type="ECO:0000313" key="38">
    <source>
        <dbReference type="Ensembl" id="ENSPANP00000004858.3"/>
    </source>
</evidence>
<evidence type="ECO:0000256" key="10">
    <source>
        <dbReference type="ARBA" id="ARBA00012073"/>
    </source>
</evidence>
<comment type="catalytic activity">
    <reaction evidence="26">
        <text>a 1,2-diacyl-sn-glycero-3-phospho-(1D-myo-inositol-4,5-bisphosphate) + ATP = a 1,2-diacyl-sn-glycero-3-phospho-(1D-myo-inositol-3,4,5-trisphosphate) + ADP + H(+)</text>
        <dbReference type="Rhea" id="RHEA:21292"/>
        <dbReference type="ChEBI" id="CHEBI:15378"/>
        <dbReference type="ChEBI" id="CHEBI:30616"/>
        <dbReference type="ChEBI" id="CHEBI:57836"/>
        <dbReference type="ChEBI" id="CHEBI:58456"/>
        <dbReference type="ChEBI" id="CHEBI:456216"/>
        <dbReference type="EC" id="2.7.1.153"/>
    </reaction>
    <physiologicalReaction direction="left-to-right" evidence="26">
        <dbReference type="Rhea" id="RHEA:21293"/>
    </physiologicalReaction>
</comment>
<reference evidence="38" key="3">
    <citation type="submission" date="2025-09" db="UniProtKB">
        <authorList>
            <consortium name="Ensembl"/>
        </authorList>
    </citation>
    <scope>IDENTIFICATION</scope>
</reference>
<evidence type="ECO:0000256" key="26">
    <source>
        <dbReference type="ARBA" id="ARBA00023981"/>
    </source>
</evidence>
<name>A0A096MY59_PAPAN</name>
<dbReference type="Pfam" id="PF00794">
    <property type="entry name" value="PI3K_rbd"/>
    <property type="match status" value="1"/>
</dbReference>
<feature type="domain" description="PI3K-RBD" evidence="37">
    <location>
        <begin position="423"/>
        <end position="511"/>
    </location>
</feature>
<keyword evidence="24" id="KW-0539">Nucleus</keyword>
<dbReference type="GeneID" id="101013656"/>
<dbReference type="GO" id="GO:0006887">
    <property type="term" value="P:exocytosis"/>
    <property type="evidence" value="ECO:0007669"/>
    <property type="project" value="UniProtKB-KW"/>
</dbReference>
<evidence type="ECO:0000256" key="24">
    <source>
        <dbReference type="ARBA" id="ARBA00023242"/>
    </source>
</evidence>
<dbReference type="InterPro" id="IPR036871">
    <property type="entry name" value="PX_dom_sf"/>
</dbReference>
<dbReference type="FunFam" id="1.25.40.70:FF:000007">
    <property type="entry name" value="phosphatidylinositol 4-phosphate 3-kinase C2 domain-containing subunit alpha"/>
    <property type="match status" value="1"/>
</dbReference>
<feature type="region of interest" description="Disordered" evidence="32">
    <location>
        <begin position="621"/>
        <end position="641"/>
    </location>
</feature>
<dbReference type="InterPro" id="IPR011009">
    <property type="entry name" value="Kinase-like_dom_sf"/>
</dbReference>
<keyword evidence="12" id="KW-0268">Exocytosis</keyword>
<dbReference type="Gene3D" id="2.60.40.150">
    <property type="entry name" value="C2 domain"/>
    <property type="match status" value="2"/>
</dbReference>
<keyword evidence="25" id="KW-0968">Cytoplasmic vesicle</keyword>
<dbReference type="GO" id="GO:0005942">
    <property type="term" value="C:phosphatidylinositol 3-kinase complex"/>
    <property type="evidence" value="ECO:0007669"/>
    <property type="project" value="TreeGrafter"/>
</dbReference>
<dbReference type="GO" id="GO:0005794">
    <property type="term" value="C:Golgi apparatus"/>
    <property type="evidence" value="ECO:0007669"/>
    <property type="project" value="UniProtKB-SubCell"/>
</dbReference>
<evidence type="ECO:0000256" key="32">
    <source>
        <dbReference type="SAM" id="MobiDB-lite"/>
    </source>
</evidence>
<dbReference type="PROSITE" id="PS00915">
    <property type="entry name" value="PI3_4_KINASE_1"/>
    <property type="match status" value="1"/>
</dbReference>
<evidence type="ECO:0000256" key="22">
    <source>
        <dbReference type="ARBA" id="ARBA00023098"/>
    </source>
</evidence>
<dbReference type="InterPro" id="IPR000008">
    <property type="entry name" value="C2_dom"/>
</dbReference>
<dbReference type="SUPFAM" id="SSF56112">
    <property type="entry name" value="Protein kinase-like (PK-like)"/>
    <property type="match status" value="1"/>
</dbReference>
<dbReference type="PROSITE" id="PS50290">
    <property type="entry name" value="PI3_4_KINASE_3"/>
    <property type="match status" value="1"/>
</dbReference>
<evidence type="ECO:0000256" key="3">
    <source>
        <dbReference type="ARBA" id="ARBA00004123"/>
    </source>
</evidence>
<feature type="domain" description="C2" evidence="33">
    <location>
        <begin position="1501"/>
        <end position="1624"/>
    </location>
</feature>
<dbReference type="EC" id="2.7.1.154" evidence="9"/>
<dbReference type="InterPro" id="IPR001263">
    <property type="entry name" value="PI3K_accessory_dom"/>
</dbReference>
<dbReference type="Proteomes" id="UP000028761">
    <property type="component" value="Chromosome 12"/>
</dbReference>
<dbReference type="GO" id="GO:0006897">
    <property type="term" value="P:endocytosis"/>
    <property type="evidence" value="ECO:0007669"/>
    <property type="project" value="UniProtKB-KW"/>
</dbReference>
<evidence type="ECO:0000256" key="18">
    <source>
        <dbReference type="ARBA" id="ARBA00022777"/>
    </source>
</evidence>
<dbReference type="GO" id="GO:0046934">
    <property type="term" value="F:1-phosphatidylinositol-4,5-bisphosphate 3-kinase activity"/>
    <property type="evidence" value="ECO:0007669"/>
    <property type="project" value="UniProtKB-EC"/>
</dbReference>
<dbReference type="PROSITE" id="PS51545">
    <property type="entry name" value="PIK_HELICAL"/>
    <property type="match status" value="1"/>
</dbReference>
<comment type="cofactor">
    <cofactor evidence="2">
        <name>Mg(2+)</name>
        <dbReference type="ChEBI" id="CHEBI:18420"/>
    </cofactor>
</comment>
<comment type="catalytic activity">
    <reaction evidence="28">
        <text>a 1,2-diacyl-sn-glycero-3-phospho-(1D-myo-inositol 4-phosphate) + ATP = a 1,2-diacyl-sn-glycero-3-phospho-(1D-myo-inositol-3,4-bisphosphate) + ADP + H(+)</text>
        <dbReference type="Rhea" id="RHEA:18373"/>
        <dbReference type="ChEBI" id="CHEBI:15378"/>
        <dbReference type="ChEBI" id="CHEBI:30616"/>
        <dbReference type="ChEBI" id="CHEBI:57658"/>
        <dbReference type="ChEBI" id="CHEBI:58178"/>
        <dbReference type="ChEBI" id="CHEBI:456216"/>
        <dbReference type="EC" id="2.7.1.154"/>
    </reaction>
    <physiologicalReaction direction="left-to-right" evidence="28">
        <dbReference type="Rhea" id="RHEA:18374"/>
    </physiologicalReaction>
</comment>
<dbReference type="Gene3D" id="1.10.1070.11">
    <property type="entry name" value="Phosphatidylinositol 3-/4-kinase, catalytic domain"/>
    <property type="match status" value="1"/>
</dbReference>
<evidence type="ECO:0000256" key="1">
    <source>
        <dbReference type="ARBA" id="ARBA00001913"/>
    </source>
</evidence>
<gene>
    <name evidence="38" type="primary">PIK3C2A</name>
</gene>
<dbReference type="CDD" id="cd00869">
    <property type="entry name" value="PI3Ka_II"/>
    <property type="match status" value="1"/>
</dbReference>
<dbReference type="CDD" id="cd05176">
    <property type="entry name" value="PI3Kc_C2_alpha"/>
    <property type="match status" value="1"/>
</dbReference>
<dbReference type="SMART" id="SM00239">
    <property type="entry name" value="C2"/>
    <property type="match status" value="1"/>
</dbReference>
<evidence type="ECO:0000256" key="6">
    <source>
        <dbReference type="ARBA" id="ARBA00004601"/>
    </source>
</evidence>
<keyword evidence="16" id="KW-0808">Transferase</keyword>
<comment type="subcellular location">
    <subcellularLocation>
        <location evidence="5">Cell membrane</location>
    </subcellularLocation>
    <subcellularLocation>
        <location evidence="4">Cytoplasmic vesicle</location>
        <location evidence="4">Clathrin-coated vesicle</location>
    </subcellularLocation>
    <subcellularLocation>
        <location evidence="6">Golgi apparatus</location>
        <location evidence="6">trans-Golgi network</location>
    </subcellularLocation>
    <subcellularLocation>
        <location evidence="3">Nucleus</location>
    </subcellularLocation>
</comment>
<keyword evidence="13" id="KW-0963">Cytoplasm</keyword>
<dbReference type="SUPFAM" id="SSF48371">
    <property type="entry name" value="ARM repeat"/>
    <property type="match status" value="1"/>
</dbReference>
<protein>
    <recommendedName>
        <fullName evidence="30">Phosphatidylinositol 4-phosphate 3-kinase C2 domain-containing subunit alpha</fullName>
        <ecNumber evidence="10">2.7.1.137</ecNumber>
        <ecNumber evidence="8">2.7.1.153</ecNumber>
        <ecNumber evidence="9">2.7.1.154</ecNumber>
    </recommendedName>
    <alternativeName>
        <fullName evidence="31">Phosphoinositide 3-kinase-C2-alpha</fullName>
    </alternativeName>
</protein>
<evidence type="ECO:0000256" key="14">
    <source>
        <dbReference type="ARBA" id="ARBA00022553"/>
    </source>
</evidence>
<feature type="domain" description="PI3K/PI4K catalytic" evidence="35">
    <location>
        <begin position="1051"/>
        <end position="1329"/>
    </location>
</feature>
<dbReference type="CDD" id="cd07289">
    <property type="entry name" value="PX_PI3K_C2_alpha"/>
    <property type="match status" value="1"/>
</dbReference>
<keyword evidence="11" id="KW-1003">Cell membrane</keyword>
<dbReference type="PROSITE" id="PS51546">
    <property type="entry name" value="PI3K_RBD"/>
    <property type="match status" value="1"/>
</dbReference>
<evidence type="ECO:0000256" key="30">
    <source>
        <dbReference type="ARBA" id="ARBA00069404"/>
    </source>
</evidence>
<feature type="compositionally biased region" description="Polar residues" evidence="32">
    <location>
        <begin position="49"/>
        <end position="60"/>
    </location>
</feature>
<dbReference type="SMART" id="SM00146">
    <property type="entry name" value="PI3Kc"/>
    <property type="match status" value="1"/>
</dbReference>
<dbReference type="GO" id="GO:0016303">
    <property type="term" value="F:1-phosphatidylinositol-3-kinase activity"/>
    <property type="evidence" value="ECO:0007669"/>
    <property type="project" value="UniProtKB-EC"/>
</dbReference>
<dbReference type="InterPro" id="IPR000341">
    <property type="entry name" value="PI3K_Ras-bd_dom"/>
</dbReference>